<dbReference type="PANTHER" id="PTHR21240">
    <property type="entry name" value="2-AMINO-3-CARBOXYLMUCONATE-6-SEMIALDEHYDE DECARBOXYLASE"/>
    <property type="match status" value="1"/>
</dbReference>
<organism evidence="3 4">
    <name type="scientific">Fontibacillus solani</name>
    <dbReference type="NCBI Taxonomy" id="1572857"/>
    <lineage>
        <taxon>Bacteria</taxon>
        <taxon>Bacillati</taxon>
        <taxon>Bacillota</taxon>
        <taxon>Bacilli</taxon>
        <taxon>Bacillales</taxon>
        <taxon>Paenibacillaceae</taxon>
        <taxon>Fontibacillus</taxon>
    </lineage>
</organism>
<dbReference type="GO" id="GO:0016787">
    <property type="term" value="F:hydrolase activity"/>
    <property type="evidence" value="ECO:0007669"/>
    <property type="project" value="InterPro"/>
</dbReference>
<evidence type="ECO:0000256" key="1">
    <source>
        <dbReference type="ARBA" id="ARBA00023239"/>
    </source>
</evidence>
<name>A0A7W3XTK5_9BACL</name>
<comment type="caution">
    <text evidence="3">The sequence shown here is derived from an EMBL/GenBank/DDBJ whole genome shotgun (WGS) entry which is preliminary data.</text>
</comment>
<dbReference type="InterPro" id="IPR008928">
    <property type="entry name" value="6-hairpin_glycosidase_sf"/>
</dbReference>
<gene>
    <name evidence="3" type="ORF">FHR92_004181</name>
</gene>
<evidence type="ECO:0000313" key="3">
    <source>
        <dbReference type="EMBL" id="MBA9087696.1"/>
    </source>
</evidence>
<dbReference type="SUPFAM" id="SSF51556">
    <property type="entry name" value="Metallo-dependent hydrolases"/>
    <property type="match status" value="1"/>
</dbReference>
<protein>
    <recommendedName>
        <fullName evidence="2">Amidohydrolase-related domain-containing protein</fullName>
    </recommendedName>
</protein>
<dbReference type="InterPro" id="IPR032465">
    <property type="entry name" value="ACMSD"/>
</dbReference>
<dbReference type="GO" id="GO:0019748">
    <property type="term" value="P:secondary metabolic process"/>
    <property type="evidence" value="ECO:0007669"/>
    <property type="project" value="TreeGrafter"/>
</dbReference>
<evidence type="ECO:0000259" key="2">
    <source>
        <dbReference type="Pfam" id="PF04909"/>
    </source>
</evidence>
<dbReference type="Proteomes" id="UP000567067">
    <property type="component" value="Unassembled WGS sequence"/>
</dbReference>
<dbReference type="GO" id="GO:0016831">
    <property type="term" value="F:carboxy-lyase activity"/>
    <property type="evidence" value="ECO:0007669"/>
    <property type="project" value="InterPro"/>
</dbReference>
<keyword evidence="4" id="KW-1185">Reference proteome</keyword>
<accession>A0A7W3XTK5</accession>
<evidence type="ECO:0000313" key="4">
    <source>
        <dbReference type="Proteomes" id="UP000567067"/>
    </source>
</evidence>
<dbReference type="Pfam" id="PF04909">
    <property type="entry name" value="Amidohydro_2"/>
    <property type="match status" value="1"/>
</dbReference>
<dbReference type="GO" id="GO:0005975">
    <property type="term" value="P:carbohydrate metabolic process"/>
    <property type="evidence" value="ECO:0007669"/>
    <property type="project" value="InterPro"/>
</dbReference>
<dbReference type="InterPro" id="IPR006680">
    <property type="entry name" value="Amidohydro-rel"/>
</dbReference>
<dbReference type="SUPFAM" id="SSF48208">
    <property type="entry name" value="Six-hairpin glycosidases"/>
    <property type="match status" value="1"/>
</dbReference>
<dbReference type="GO" id="GO:0005829">
    <property type="term" value="C:cytosol"/>
    <property type="evidence" value="ECO:0007669"/>
    <property type="project" value="TreeGrafter"/>
</dbReference>
<keyword evidence="1" id="KW-0456">Lyase</keyword>
<sequence length="191" mass="21447">MNVPIYLHPTIPPKSVQELYYGGLDPVVSARFATAGWGWHNETGIHLLRMILAGVFDKYPQLQIILGHWGEMIPSYLERANDVINPMVKNLKREVSDYFLDHVYVTPSGMFSLPSFSCGIGMEVSEHKAIPQSYKEEKNRLLELLAATDAGTGMMHEGFHADDPGKYTKGVVFLGQYAVLRADPRCLRYSS</sequence>
<dbReference type="InterPro" id="IPR032466">
    <property type="entry name" value="Metal_Hydrolase"/>
</dbReference>
<dbReference type="Gene3D" id="3.20.20.140">
    <property type="entry name" value="Metal-dependent hydrolases"/>
    <property type="match status" value="1"/>
</dbReference>
<dbReference type="PANTHER" id="PTHR21240:SF30">
    <property type="entry name" value="AMIDOHYDROLASE-RELATED DOMAIN-CONTAINING PROTEIN-RELATED"/>
    <property type="match status" value="1"/>
</dbReference>
<reference evidence="3 4" key="1">
    <citation type="submission" date="2020-08" db="EMBL/GenBank/DDBJ databases">
        <title>Genomic Encyclopedia of Type Strains, Phase III (KMG-III): the genomes of soil and plant-associated and newly described type strains.</title>
        <authorList>
            <person name="Whitman W."/>
        </authorList>
    </citation>
    <scope>NUCLEOTIDE SEQUENCE [LARGE SCALE GENOMIC DNA]</scope>
    <source>
        <strain evidence="3 4">CECT 8693</strain>
    </source>
</reference>
<feature type="domain" description="Amidohydrolase-related" evidence="2">
    <location>
        <begin position="2"/>
        <end position="82"/>
    </location>
</feature>
<proteinExistence type="predicted"/>
<dbReference type="EMBL" id="JACJIP010000034">
    <property type="protein sequence ID" value="MBA9087696.1"/>
    <property type="molecule type" value="Genomic_DNA"/>
</dbReference>
<dbReference type="AlphaFoldDB" id="A0A7W3XTK5"/>